<dbReference type="AlphaFoldDB" id="A0A8J4EUH2"/>
<comment type="caution">
    <text evidence="2">The sequence shown here is derived from an EMBL/GenBank/DDBJ whole genome shotgun (WGS) entry which is preliminary data.</text>
</comment>
<proteinExistence type="predicted"/>
<sequence>MSNKISVVNNAKVSTEPPLATANKPCDRPNGAADPHNQRTLSREAHASAYAFSLRRKQSALPPGYRLITVQIQGQNKPAVQDAVEVLPCHSFVDLCTVALARLPDAPREYGLRAFIAVGDLEVPLEHPYTPAHDTLRSFSTTASLRFLLDPSGAGGEQAGAGRVVRISRMTTAPRRQRKWLRQLARVAVGVAKFVLAVEAAALFRGGIVGGLRRLTGRDVSDSEDGIALGSGTEAVMDAVADYVSGRGDLRVLERFDPRVVRRALEALDTEVLEQMDVPDVQSTRTAVSELLQQIRGKGQAATTPPATHTQAGSASPSEIDVAQDAAARAGGPNAGSSIGSSSSRPSAGAGEDSVAFAARSAAASSGLPGFGPSSAAAATPGGARTSSRTPGRGAGA</sequence>
<feature type="compositionally biased region" description="Low complexity" evidence="1">
    <location>
        <begin position="330"/>
        <end position="388"/>
    </location>
</feature>
<feature type="region of interest" description="Disordered" evidence="1">
    <location>
        <begin position="1"/>
        <end position="42"/>
    </location>
</feature>
<dbReference type="Proteomes" id="UP000747399">
    <property type="component" value="Unassembled WGS sequence"/>
</dbReference>
<feature type="compositionally biased region" description="Low complexity" evidence="1">
    <location>
        <begin position="300"/>
        <end position="312"/>
    </location>
</feature>
<evidence type="ECO:0000313" key="2">
    <source>
        <dbReference type="EMBL" id="GIL47417.1"/>
    </source>
</evidence>
<keyword evidence="3" id="KW-1185">Reference proteome</keyword>
<dbReference type="EMBL" id="BNCO01000004">
    <property type="protein sequence ID" value="GIL47417.1"/>
    <property type="molecule type" value="Genomic_DNA"/>
</dbReference>
<gene>
    <name evidence="2" type="ORF">Vafri_4238</name>
</gene>
<organism evidence="2 3">
    <name type="scientific">Volvox africanus</name>
    <dbReference type="NCBI Taxonomy" id="51714"/>
    <lineage>
        <taxon>Eukaryota</taxon>
        <taxon>Viridiplantae</taxon>
        <taxon>Chlorophyta</taxon>
        <taxon>core chlorophytes</taxon>
        <taxon>Chlorophyceae</taxon>
        <taxon>CS clade</taxon>
        <taxon>Chlamydomonadales</taxon>
        <taxon>Volvocaceae</taxon>
        <taxon>Volvox</taxon>
    </lineage>
</organism>
<accession>A0A8J4EUH2</accession>
<evidence type="ECO:0000313" key="3">
    <source>
        <dbReference type="Proteomes" id="UP000747399"/>
    </source>
</evidence>
<reference evidence="2" key="1">
    <citation type="journal article" date="2021" name="Proc. Natl. Acad. Sci. U.S.A.">
        <title>Three genomes in the algal genus Volvox reveal the fate of a haploid sex-determining region after a transition to homothallism.</title>
        <authorList>
            <person name="Yamamoto K."/>
            <person name="Hamaji T."/>
            <person name="Kawai-Toyooka H."/>
            <person name="Matsuzaki R."/>
            <person name="Takahashi F."/>
            <person name="Nishimura Y."/>
            <person name="Kawachi M."/>
            <person name="Noguchi H."/>
            <person name="Minakuchi Y."/>
            <person name="Umen J.G."/>
            <person name="Toyoda A."/>
            <person name="Nozaki H."/>
        </authorList>
    </citation>
    <scope>NUCLEOTIDE SEQUENCE</scope>
    <source>
        <strain evidence="2">NIES-3780</strain>
    </source>
</reference>
<feature type="region of interest" description="Disordered" evidence="1">
    <location>
        <begin position="295"/>
        <end position="397"/>
    </location>
</feature>
<name>A0A8J4EUH2_9CHLO</name>
<feature type="compositionally biased region" description="Polar residues" evidence="1">
    <location>
        <begin position="1"/>
        <end position="13"/>
    </location>
</feature>
<protein>
    <submittedName>
        <fullName evidence="2">Uncharacterized protein</fullName>
    </submittedName>
</protein>
<evidence type="ECO:0000256" key="1">
    <source>
        <dbReference type="SAM" id="MobiDB-lite"/>
    </source>
</evidence>